<evidence type="ECO:0000313" key="1">
    <source>
        <dbReference type="EMBL" id="WNC09822.1"/>
    </source>
</evidence>
<dbReference type="RefSeq" id="WP_310792015.1">
    <property type="nucleotide sequence ID" value="NZ_CP134081.1"/>
</dbReference>
<dbReference type="EMBL" id="CP134081">
    <property type="protein sequence ID" value="WNC09822.1"/>
    <property type="molecule type" value="Genomic_DNA"/>
</dbReference>
<gene>
    <name evidence="1" type="ORF">RI108_21670</name>
</gene>
<dbReference type="AlphaFoldDB" id="A0AAJ6MT75"/>
<evidence type="ECO:0000313" key="2">
    <source>
        <dbReference type="Proteomes" id="UP001258207"/>
    </source>
</evidence>
<proteinExistence type="predicted"/>
<accession>A0AAJ6MT75</accession>
<reference evidence="1" key="1">
    <citation type="submission" date="2023-09" db="EMBL/GenBank/DDBJ databases">
        <title>First report of Pseudomonas coleopterorum DJ13 causing leaf spot on Rhododendron pulchrum Sweet in China.</title>
        <authorList>
            <person name="Zhang Y."/>
        </authorList>
    </citation>
    <scope>NUCLEOTIDE SEQUENCE</scope>
    <source>
        <strain evidence="1">DJ13</strain>
    </source>
</reference>
<name>A0AAJ6MT75_9PSED</name>
<organism evidence="1 2">
    <name type="scientific">Pseudomonas coleopterorum</name>
    <dbReference type="NCBI Taxonomy" id="1605838"/>
    <lineage>
        <taxon>Bacteria</taxon>
        <taxon>Pseudomonadati</taxon>
        <taxon>Pseudomonadota</taxon>
        <taxon>Gammaproteobacteria</taxon>
        <taxon>Pseudomonadales</taxon>
        <taxon>Pseudomonadaceae</taxon>
        <taxon>Pseudomonas</taxon>
    </lineage>
</organism>
<sequence>MGLITVEVSIEDLPITPTLMWSGIPLFDVGDGIRLVDYCKNNNIAILGIEGFKVKGSKRVPDMDCIVDFSSSLNEMNFALKSIDASRAIIENMSGSGIMMEFVLVRV</sequence>
<dbReference type="Proteomes" id="UP001258207">
    <property type="component" value="Chromosome"/>
</dbReference>
<protein>
    <submittedName>
        <fullName evidence="1">Uncharacterized protein</fullName>
    </submittedName>
</protein>